<evidence type="ECO:0000259" key="7">
    <source>
        <dbReference type="Pfam" id="PF03460"/>
    </source>
</evidence>
<dbReference type="EC" id="1.14.13.83" evidence="8"/>
<dbReference type="RefSeq" id="WP_192732009.1">
    <property type="nucleotide sequence ID" value="NZ_BAAAVL010000010.1"/>
</dbReference>
<keyword evidence="9" id="KW-1185">Reference proteome</keyword>
<evidence type="ECO:0000313" key="8">
    <source>
        <dbReference type="EMBL" id="MBE1508408.1"/>
    </source>
</evidence>
<evidence type="ECO:0000256" key="4">
    <source>
        <dbReference type="ARBA" id="ARBA00023002"/>
    </source>
</evidence>
<dbReference type="InterPro" id="IPR005117">
    <property type="entry name" value="NiRdtase/SiRdtase_haem-b_fer"/>
</dbReference>
<organism evidence="8 9">
    <name type="scientific">Rhizobium viscosum</name>
    <name type="common">Arthrobacter viscosus</name>
    <dbReference type="NCBI Taxonomy" id="1673"/>
    <lineage>
        <taxon>Bacteria</taxon>
        <taxon>Pseudomonadati</taxon>
        <taxon>Pseudomonadota</taxon>
        <taxon>Alphaproteobacteria</taxon>
        <taxon>Hyphomicrobiales</taxon>
        <taxon>Rhizobiaceae</taxon>
        <taxon>Rhizobium/Agrobacterium group</taxon>
        <taxon>Rhizobium</taxon>
    </lineage>
</organism>
<evidence type="ECO:0000256" key="2">
    <source>
        <dbReference type="ARBA" id="ARBA00022617"/>
    </source>
</evidence>
<keyword evidence="3" id="KW-0479">Metal-binding</keyword>
<dbReference type="Proteomes" id="UP000620262">
    <property type="component" value="Unassembled WGS sequence"/>
</dbReference>
<reference evidence="8 9" key="1">
    <citation type="submission" date="2020-10" db="EMBL/GenBank/DDBJ databases">
        <title>Sequencing the genomes of 1000 actinobacteria strains.</title>
        <authorList>
            <person name="Klenk H.-P."/>
        </authorList>
    </citation>
    <scope>NUCLEOTIDE SEQUENCE [LARGE SCALE GENOMIC DNA]</scope>
    <source>
        <strain evidence="8 9">DSM 7307</strain>
    </source>
</reference>
<dbReference type="Gene3D" id="3.90.480.10">
    <property type="entry name" value="Sulfite Reductase Hemoprotein,Domain 2"/>
    <property type="match status" value="2"/>
</dbReference>
<dbReference type="SUPFAM" id="SSF56014">
    <property type="entry name" value="Nitrite and sulphite reductase 4Fe-4S domain-like"/>
    <property type="match status" value="1"/>
</dbReference>
<keyword evidence="4 8" id="KW-0560">Oxidoreductase</keyword>
<evidence type="ECO:0000313" key="9">
    <source>
        <dbReference type="Proteomes" id="UP000620262"/>
    </source>
</evidence>
<sequence length="453" mass="46878">MRSAAGKILEAESPDITGMQRGACPALAAPMQTGDGLLVRLRPAGSALTISQFRQLASAAARHGNGILEITARGNLQIRGLQPGSVGPLAAEIDAAGIIVPDGVAIEISPLHGIDADEIADAADMEAMLRAKLGDLLGSPHLAPKLSILIDGGGQFSLSTLTADIRIVAQPARQWLVSIAGDDEGATPLALGGTNAAVDAVGDLLQMLIARGRRTRARDVDAAMAHARYPQIDSIRSTRPTPRKSSFVGVTRLGNGSTVLGVRLNFGQARAADLIAFLTSAESVGAREIRLAPDRGFFVIGLVETAMPAIQEAAIGHGFSVTANEPAEQIAACAGAGACASAFYDTRALASQLIDKIPALFDGSLKLHLSGCAKGCAHRRADLAIVGSAEGYSFIVNGLAADRPVARIAGERIDFAIERLARLIKDKRGASESSADCLKRLGSTGLAEALQQE</sequence>
<dbReference type="PANTHER" id="PTHR32439:SF9">
    <property type="entry name" value="BLR3264 PROTEIN"/>
    <property type="match status" value="1"/>
</dbReference>
<evidence type="ECO:0000256" key="1">
    <source>
        <dbReference type="ARBA" id="ARBA00022485"/>
    </source>
</evidence>
<dbReference type="InterPro" id="IPR036136">
    <property type="entry name" value="Nit/Sulf_reduc_fer-like_dom_sf"/>
</dbReference>
<keyword evidence="6" id="KW-0411">Iron-sulfur</keyword>
<comment type="caution">
    <text evidence="8">The sequence shown here is derived from an EMBL/GenBank/DDBJ whole genome shotgun (WGS) entry which is preliminary data.</text>
</comment>
<dbReference type="Pfam" id="PF03460">
    <property type="entry name" value="NIR_SIR_ferr"/>
    <property type="match status" value="1"/>
</dbReference>
<proteinExistence type="predicted"/>
<dbReference type="InterPro" id="IPR045854">
    <property type="entry name" value="NO2/SO3_Rdtase_4Fe4S_sf"/>
</dbReference>
<evidence type="ECO:0000256" key="6">
    <source>
        <dbReference type="ARBA" id="ARBA00023014"/>
    </source>
</evidence>
<evidence type="ECO:0000256" key="5">
    <source>
        <dbReference type="ARBA" id="ARBA00023004"/>
    </source>
</evidence>
<dbReference type="SUPFAM" id="SSF55124">
    <property type="entry name" value="Nitrite/Sulfite reductase N-terminal domain-like"/>
    <property type="match status" value="2"/>
</dbReference>
<gene>
    <name evidence="8" type="ORF">H4W29_005653</name>
</gene>
<name>A0ABR9IYW5_RHIVS</name>
<keyword evidence="5" id="KW-0408">Iron</keyword>
<evidence type="ECO:0000256" key="3">
    <source>
        <dbReference type="ARBA" id="ARBA00022723"/>
    </source>
</evidence>
<dbReference type="EMBL" id="JADBEC010000002">
    <property type="protein sequence ID" value="MBE1508408.1"/>
    <property type="molecule type" value="Genomic_DNA"/>
</dbReference>
<keyword evidence="1" id="KW-0004">4Fe-4S</keyword>
<feature type="domain" description="Nitrite/Sulfite reductase ferredoxin-like" evidence="7">
    <location>
        <begin position="30"/>
        <end position="95"/>
    </location>
</feature>
<accession>A0ABR9IYW5</accession>
<dbReference type="InterPro" id="IPR012798">
    <property type="entry name" value="Cbl_synth_CobG-like"/>
</dbReference>
<dbReference type="InterPro" id="IPR051329">
    <property type="entry name" value="NIR_SIR_4Fe-4S"/>
</dbReference>
<dbReference type="GO" id="GO:0043818">
    <property type="term" value="F:precorrin-3B synthase activity"/>
    <property type="evidence" value="ECO:0007669"/>
    <property type="project" value="UniProtKB-EC"/>
</dbReference>
<dbReference type="PANTHER" id="PTHR32439">
    <property type="entry name" value="FERREDOXIN--NITRITE REDUCTASE, CHLOROPLASTIC"/>
    <property type="match status" value="1"/>
</dbReference>
<dbReference type="Gene3D" id="3.30.413.10">
    <property type="entry name" value="Sulfite Reductase Hemoprotein, domain 1"/>
    <property type="match status" value="2"/>
</dbReference>
<protein>
    <submittedName>
        <fullName evidence="8">Precorrin-3B synthase</fullName>
        <ecNumber evidence="8">1.14.13.83</ecNumber>
    </submittedName>
</protein>
<dbReference type="NCBIfam" id="TIGR02435">
    <property type="entry name" value="CobG"/>
    <property type="match status" value="1"/>
</dbReference>
<keyword evidence="2" id="KW-0349">Heme</keyword>